<evidence type="ECO:0000256" key="1">
    <source>
        <dbReference type="ARBA" id="ARBA00022842"/>
    </source>
</evidence>
<dbReference type="SUPFAM" id="SSF51621">
    <property type="entry name" value="Phosphoenolpyruvate/pyruvate domain"/>
    <property type="match status" value="1"/>
</dbReference>
<evidence type="ECO:0000313" key="5">
    <source>
        <dbReference type="EMBL" id="KKT01191.1"/>
    </source>
</evidence>
<dbReference type="NCBIfam" id="TIGR02751">
    <property type="entry name" value="PEPCase_arch"/>
    <property type="match status" value="1"/>
</dbReference>
<gene>
    <name evidence="5" type="ORF">UV76_C0002G0104</name>
</gene>
<keyword evidence="3" id="KW-0120">Carbon dioxide fixation</keyword>
<dbReference type="InterPro" id="IPR007566">
    <property type="entry name" value="PEP_COase_arc-type"/>
</dbReference>
<evidence type="ECO:0000256" key="4">
    <source>
        <dbReference type="NCBIfam" id="TIGR02751"/>
    </source>
</evidence>
<comment type="caution">
    <text evidence="5">The sequence shown here is derived from an EMBL/GenBank/DDBJ whole genome shotgun (WGS) entry which is preliminary data.</text>
</comment>
<keyword evidence="2" id="KW-0456">Lyase</keyword>
<dbReference type="Pfam" id="PF14010">
    <property type="entry name" value="PEPcase_2"/>
    <property type="match status" value="1"/>
</dbReference>
<accession>A0A0G1DTI3</accession>
<evidence type="ECO:0000256" key="3">
    <source>
        <dbReference type="ARBA" id="ARBA00023300"/>
    </source>
</evidence>
<dbReference type="PATRIC" id="fig|1618738.3.peg.171"/>
<reference evidence="5 6" key="1">
    <citation type="journal article" date="2015" name="Nature">
        <title>rRNA introns, odd ribosomes, and small enigmatic genomes across a large radiation of phyla.</title>
        <authorList>
            <person name="Brown C.T."/>
            <person name="Hug L.A."/>
            <person name="Thomas B.C."/>
            <person name="Sharon I."/>
            <person name="Castelle C.J."/>
            <person name="Singh A."/>
            <person name="Wilkins M.J."/>
            <person name="Williams K.H."/>
            <person name="Banfield J.F."/>
        </authorList>
    </citation>
    <scope>NUCLEOTIDE SEQUENCE [LARGE SCALE GENOMIC DNA]</scope>
</reference>
<sequence length="493" mass="57359">MATQHPDNARAPYWERDGDGFVSSREETAECVDAFRNLGVEEFMWDWEGKFTDEAVVDRLFHHYFDYFKKHPLGLEKRLTFRIPNIWQEHGYSLIRSLMVVLTSEDFARDLKFHSPPLFEVILPMTENARQLIFIQKSFQELARLKSKMFSKFRKNTEYARIIPLFEGVDTQIKAKKILKDYLRLHKQAFGFNPPYLRVFIARSDPAMASGMISTVLANKIILSDLRELEKETGIRVFPILGAGSLPFRGGLNPLAIKEFNSEYPGVNTITIQSAFRYDYPISKVRQAIKYYNKKPPGQSQIVSRADRKKLIDLVTVFEKEYQSRFNGVVPDLKFIFDSFPRRRERHLHVGLLSYGRKLNKMKLPRAITFTGSFYSLGIPPEFLGMSALSKLKSDDFVLLKKYYKNYANNLIQAGKFLNRQNLKKLSKKVRSWKQVENDTKAVENMLKVKFRPRNKKELLYLKLTGALLKSKTNHKKIQRLISQTGVLRKSLG</sequence>
<keyword evidence="1" id="KW-0460">Magnesium</keyword>
<protein>
    <recommendedName>
        <fullName evidence="4">Phosphoenolpyruvate carboxylase</fullName>
        <ecNumber evidence="4">4.1.1.31</ecNumber>
    </recommendedName>
</protein>
<dbReference type="AlphaFoldDB" id="A0A0G1DTI3"/>
<keyword evidence="5" id="KW-0670">Pyruvate</keyword>
<dbReference type="GO" id="GO:0006099">
    <property type="term" value="P:tricarboxylic acid cycle"/>
    <property type="evidence" value="ECO:0007669"/>
    <property type="project" value="InterPro"/>
</dbReference>
<dbReference type="PIRSF" id="PIRSF006677">
    <property type="entry name" value="UCP006677"/>
    <property type="match status" value="1"/>
</dbReference>
<dbReference type="GO" id="GO:0008964">
    <property type="term" value="F:phosphoenolpyruvate carboxylase activity"/>
    <property type="evidence" value="ECO:0007669"/>
    <property type="project" value="UniProtKB-UniRule"/>
</dbReference>
<proteinExistence type="predicted"/>
<dbReference type="GO" id="GO:0015977">
    <property type="term" value="P:carbon fixation"/>
    <property type="evidence" value="ECO:0007669"/>
    <property type="project" value="UniProtKB-KW"/>
</dbReference>
<name>A0A0G1DTI3_9BACT</name>
<dbReference type="Proteomes" id="UP000034646">
    <property type="component" value="Unassembled WGS sequence"/>
</dbReference>
<organism evidence="5 6">
    <name type="scientific">Candidatus Nomurabacteria bacterium GW2011_GWA2_43_15</name>
    <dbReference type="NCBI Taxonomy" id="1618738"/>
    <lineage>
        <taxon>Bacteria</taxon>
        <taxon>Candidatus Nomuraibacteriota</taxon>
    </lineage>
</organism>
<evidence type="ECO:0000256" key="2">
    <source>
        <dbReference type="ARBA" id="ARBA00023239"/>
    </source>
</evidence>
<dbReference type="EC" id="4.1.1.31" evidence="4"/>
<evidence type="ECO:0000313" key="6">
    <source>
        <dbReference type="Proteomes" id="UP000034646"/>
    </source>
</evidence>
<dbReference type="InterPro" id="IPR015813">
    <property type="entry name" value="Pyrv/PenolPyrv_kinase-like_dom"/>
</dbReference>
<dbReference type="EMBL" id="LCFS01000002">
    <property type="protein sequence ID" value="KKT01191.1"/>
    <property type="molecule type" value="Genomic_DNA"/>
</dbReference>
<dbReference type="STRING" id="1618738.UV76_C0002G0104"/>